<accession>A0A9D0ZXH1</accession>
<evidence type="ECO:0000256" key="3">
    <source>
        <dbReference type="ARBA" id="ARBA00022741"/>
    </source>
</evidence>
<keyword evidence="4" id="KW-0067">ATP-binding</keyword>
<dbReference type="Pfam" id="PF07685">
    <property type="entry name" value="GATase_3"/>
    <property type="match status" value="1"/>
</dbReference>
<gene>
    <name evidence="9" type="ORF">IAB26_08095</name>
</gene>
<evidence type="ECO:0000259" key="8">
    <source>
        <dbReference type="Pfam" id="PF07685"/>
    </source>
</evidence>
<dbReference type="Proteomes" id="UP000886886">
    <property type="component" value="Unassembled WGS sequence"/>
</dbReference>
<evidence type="ECO:0000259" key="7">
    <source>
        <dbReference type="Pfam" id="PF01656"/>
    </source>
</evidence>
<dbReference type="PANTHER" id="PTHR43873:SF1">
    <property type="entry name" value="COBYRINATE A,C-DIAMIDE SYNTHASE"/>
    <property type="match status" value="1"/>
</dbReference>
<dbReference type="GO" id="GO:0005524">
    <property type="term" value="F:ATP binding"/>
    <property type="evidence" value="ECO:0007669"/>
    <property type="project" value="UniProtKB-KW"/>
</dbReference>
<evidence type="ECO:0000256" key="6">
    <source>
        <dbReference type="ARBA" id="ARBA00022962"/>
    </source>
</evidence>
<keyword evidence="6" id="KW-0315">Glutamine amidotransferase</keyword>
<dbReference type="InterPro" id="IPR029062">
    <property type="entry name" value="Class_I_gatase-like"/>
</dbReference>
<evidence type="ECO:0000256" key="1">
    <source>
        <dbReference type="ARBA" id="ARBA00001946"/>
    </source>
</evidence>
<name>A0A9D0ZXH1_9FIRM</name>
<evidence type="ECO:0000313" key="10">
    <source>
        <dbReference type="Proteomes" id="UP000886886"/>
    </source>
</evidence>
<evidence type="ECO:0000313" key="9">
    <source>
        <dbReference type="EMBL" id="HIQ96508.1"/>
    </source>
</evidence>
<evidence type="ECO:0000256" key="5">
    <source>
        <dbReference type="ARBA" id="ARBA00022842"/>
    </source>
</evidence>
<dbReference type="NCBIfam" id="NF002204">
    <property type="entry name" value="PRK01077.1"/>
    <property type="match status" value="1"/>
</dbReference>
<comment type="cofactor">
    <cofactor evidence="1">
        <name>Mg(2+)</name>
        <dbReference type="ChEBI" id="CHEBI:18420"/>
    </cofactor>
</comment>
<dbReference type="EMBL" id="DVFT01000122">
    <property type="protein sequence ID" value="HIQ96508.1"/>
    <property type="molecule type" value="Genomic_DNA"/>
</dbReference>
<dbReference type="GO" id="GO:0042242">
    <property type="term" value="F:cobyrinic acid a,c-diamide synthase activity"/>
    <property type="evidence" value="ECO:0007669"/>
    <property type="project" value="InterPro"/>
</dbReference>
<dbReference type="SUPFAM" id="SSF52540">
    <property type="entry name" value="P-loop containing nucleoside triphosphate hydrolases"/>
    <property type="match status" value="1"/>
</dbReference>
<sequence length="487" mass="54570">MSDRRIMIAAPKSGSGKTLITCGLLAAFRKRGLQVASFKCGPDYIDPMFHSKVLKAKSRNLDTFFTDSIVTRFLLQEGSEGTDLSVMEGVMGYYDGLGGISTRASAYDLASVTETSVVLVVNAKGMSLSVLAELKGFLTYQEESRIRGVILNEMSPMMYSEIRDRIEKELSVRVFGYVPKVEKLFLESRHLGLVLPEEVEDLQEKFEDLAGILENSLDIDGLLALAEEAAPLTDGKKIAVPGNKEQEMLPEELWNHFSAEEKELDLEIQKERPVIAVARDEAFCFLYEDNLRLLGKLGAELVFFSPIHDGKVPEMADGMILCGGYPELFARELSENMSMKHSVRDRIREGFPCMAECGGFLYLHRSMEDMEGKAWEMAGAIEERAFKTEKLGRFGYITLTPNRTGILNGSAGEIRAHEFHYFDSTGNGADFHAGKPLRKRSWECIHGSPSQMLGFPHLYYYSNPKYALGFLKAALDWKKEHREGGRE</sequence>
<dbReference type="SUPFAM" id="SSF52317">
    <property type="entry name" value="Class I glutamine amidotransferase-like"/>
    <property type="match status" value="1"/>
</dbReference>
<dbReference type="InterPro" id="IPR027417">
    <property type="entry name" value="P-loop_NTPase"/>
</dbReference>
<evidence type="ECO:0000256" key="4">
    <source>
        <dbReference type="ARBA" id="ARBA00022840"/>
    </source>
</evidence>
<feature type="domain" description="CobQ/CobB/MinD/ParA nucleotide binding" evidence="7">
    <location>
        <begin position="6"/>
        <end position="190"/>
    </location>
</feature>
<organism evidence="9 10">
    <name type="scientific">Candidatus Limivivens merdigallinarum</name>
    <dbReference type="NCBI Taxonomy" id="2840859"/>
    <lineage>
        <taxon>Bacteria</taxon>
        <taxon>Bacillati</taxon>
        <taxon>Bacillota</taxon>
        <taxon>Clostridia</taxon>
        <taxon>Lachnospirales</taxon>
        <taxon>Lachnospiraceae</taxon>
        <taxon>Lachnospiraceae incertae sedis</taxon>
        <taxon>Candidatus Limivivens</taxon>
    </lineage>
</organism>
<dbReference type="PANTHER" id="PTHR43873">
    <property type="entry name" value="COBYRINATE A,C-DIAMIDE SYNTHASE"/>
    <property type="match status" value="1"/>
</dbReference>
<comment type="caution">
    <text evidence="9">The sequence shown here is derived from an EMBL/GenBank/DDBJ whole genome shotgun (WGS) entry which is preliminary data.</text>
</comment>
<dbReference type="Pfam" id="PF01656">
    <property type="entry name" value="CbiA"/>
    <property type="match status" value="1"/>
</dbReference>
<dbReference type="AlphaFoldDB" id="A0A9D0ZXH1"/>
<keyword evidence="2" id="KW-0436">Ligase</keyword>
<evidence type="ECO:0000256" key="2">
    <source>
        <dbReference type="ARBA" id="ARBA00022598"/>
    </source>
</evidence>
<reference evidence="9" key="2">
    <citation type="journal article" date="2021" name="PeerJ">
        <title>Extensive microbial diversity within the chicken gut microbiome revealed by metagenomics and culture.</title>
        <authorList>
            <person name="Gilroy R."/>
            <person name="Ravi A."/>
            <person name="Getino M."/>
            <person name="Pursley I."/>
            <person name="Horton D.L."/>
            <person name="Alikhan N.F."/>
            <person name="Baker D."/>
            <person name="Gharbi K."/>
            <person name="Hall N."/>
            <person name="Watson M."/>
            <person name="Adriaenssens E.M."/>
            <person name="Foster-Nyarko E."/>
            <person name="Jarju S."/>
            <person name="Secka A."/>
            <person name="Antonio M."/>
            <person name="Oren A."/>
            <person name="Chaudhuri R.R."/>
            <person name="La Ragione R."/>
            <person name="Hildebrand F."/>
            <person name="Pallen M.J."/>
        </authorList>
    </citation>
    <scope>NUCLEOTIDE SEQUENCE</scope>
    <source>
        <strain evidence="9">ChiSjej3B21-11622</strain>
    </source>
</reference>
<dbReference type="InterPro" id="IPR004484">
    <property type="entry name" value="CbiA/CobB_synth"/>
</dbReference>
<keyword evidence="5" id="KW-0460">Magnesium</keyword>
<feature type="domain" description="CobB/CobQ-like glutamine amidotransferase" evidence="8">
    <location>
        <begin position="275"/>
        <end position="422"/>
    </location>
</feature>
<dbReference type="Gene3D" id="3.40.50.880">
    <property type="match status" value="1"/>
</dbReference>
<dbReference type="InterPro" id="IPR002586">
    <property type="entry name" value="CobQ/CobB/MinD/ParA_Nub-bd_dom"/>
</dbReference>
<dbReference type="PROSITE" id="PS51274">
    <property type="entry name" value="GATASE_COBBQ"/>
    <property type="match status" value="1"/>
</dbReference>
<proteinExistence type="predicted"/>
<dbReference type="Gene3D" id="3.40.50.300">
    <property type="entry name" value="P-loop containing nucleotide triphosphate hydrolases"/>
    <property type="match status" value="2"/>
</dbReference>
<reference evidence="9" key="1">
    <citation type="submission" date="2020-10" db="EMBL/GenBank/DDBJ databases">
        <authorList>
            <person name="Gilroy R."/>
        </authorList>
    </citation>
    <scope>NUCLEOTIDE SEQUENCE</scope>
    <source>
        <strain evidence="9">ChiSjej3B21-11622</strain>
    </source>
</reference>
<dbReference type="InterPro" id="IPR011698">
    <property type="entry name" value="GATase_3"/>
</dbReference>
<keyword evidence="3" id="KW-0547">Nucleotide-binding</keyword>
<protein>
    <submittedName>
        <fullName evidence="9">Cobyrinate a,c-diamide synthase</fullName>
    </submittedName>
</protein>